<dbReference type="Gene3D" id="3.40.1440.10">
    <property type="entry name" value="GIY-YIG endonuclease"/>
    <property type="match status" value="1"/>
</dbReference>
<gene>
    <name evidence="3" type="ORF">JI741_09615</name>
</gene>
<protein>
    <submittedName>
        <fullName evidence="3">GIY-YIG nuclease family protein</fullName>
    </submittedName>
</protein>
<dbReference type="PANTHER" id="PTHR34477:SF5">
    <property type="entry name" value="BSL5627 PROTEIN"/>
    <property type="match status" value="1"/>
</dbReference>
<reference evidence="3 4" key="1">
    <citation type="submission" date="2021-01" db="EMBL/GenBank/DDBJ databases">
        <title>Chryseolinea sp. Jin1 Genome sequencing and assembly.</title>
        <authorList>
            <person name="Kim I."/>
        </authorList>
    </citation>
    <scope>NUCLEOTIDE SEQUENCE [LARGE SCALE GENOMIC DNA]</scope>
    <source>
        <strain evidence="3 4">Jin1</strain>
    </source>
</reference>
<evidence type="ECO:0000313" key="4">
    <source>
        <dbReference type="Proteomes" id="UP000613030"/>
    </source>
</evidence>
<dbReference type="SUPFAM" id="SSF82771">
    <property type="entry name" value="GIY-YIG endonuclease"/>
    <property type="match status" value="1"/>
</dbReference>
<evidence type="ECO:0000313" key="3">
    <source>
        <dbReference type="EMBL" id="MBL0741476.1"/>
    </source>
</evidence>
<comment type="similarity">
    <text evidence="1">Belongs to the UPF0213 family.</text>
</comment>
<evidence type="ECO:0000256" key="1">
    <source>
        <dbReference type="ARBA" id="ARBA00007435"/>
    </source>
</evidence>
<accession>A0ABS1KPX6</accession>
<dbReference type="PROSITE" id="PS50164">
    <property type="entry name" value="GIY_YIG"/>
    <property type="match status" value="1"/>
</dbReference>
<evidence type="ECO:0000259" key="2">
    <source>
        <dbReference type="PROSITE" id="PS50164"/>
    </source>
</evidence>
<dbReference type="InterPro" id="IPR035901">
    <property type="entry name" value="GIY-YIG_endonuc_sf"/>
</dbReference>
<keyword evidence="4" id="KW-1185">Reference proteome</keyword>
<dbReference type="PANTHER" id="PTHR34477">
    <property type="entry name" value="UPF0213 PROTEIN YHBQ"/>
    <property type="match status" value="1"/>
</dbReference>
<dbReference type="RefSeq" id="WP_202008855.1">
    <property type="nucleotide sequence ID" value="NZ_JAERRB010000003.1"/>
</dbReference>
<feature type="domain" description="GIY-YIG" evidence="2">
    <location>
        <begin position="1"/>
        <end position="77"/>
    </location>
</feature>
<dbReference type="InterPro" id="IPR000305">
    <property type="entry name" value="GIY-YIG_endonuc"/>
</dbReference>
<dbReference type="Pfam" id="PF01541">
    <property type="entry name" value="GIY-YIG"/>
    <property type="match status" value="1"/>
</dbReference>
<dbReference type="Proteomes" id="UP000613030">
    <property type="component" value="Unassembled WGS sequence"/>
</dbReference>
<dbReference type="InterPro" id="IPR050190">
    <property type="entry name" value="UPF0213_domain"/>
</dbReference>
<dbReference type="CDD" id="cd10449">
    <property type="entry name" value="GIY-YIG_SLX1_like"/>
    <property type="match status" value="1"/>
</dbReference>
<comment type="caution">
    <text evidence="3">The sequence shown here is derived from an EMBL/GenBank/DDBJ whole genome shotgun (WGS) entry which is preliminary data.</text>
</comment>
<dbReference type="EMBL" id="JAERRB010000003">
    <property type="protein sequence ID" value="MBL0741476.1"/>
    <property type="molecule type" value="Genomic_DNA"/>
</dbReference>
<name>A0ABS1KPX6_9BACT</name>
<sequence>MPFHVYVLHSAKLNKIYIGFTSDLEARLKSHNELATKGWTMKFRPWRLVFSEAFETKGEAMKRERELKTARGRMFIRREILQQ</sequence>
<organism evidence="3 4">
    <name type="scientific">Chryseolinea lacunae</name>
    <dbReference type="NCBI Taxonomy" id="2801331"/>
    <lineage>
        <taxon>Bacteria</taxon>
        <taxon>Pseudomonadati</taxon>
        <taxon>Bacteroidota</taxon>
        <taxon>Cytophagia</taxon>
        <taxon>Cytophagales</taxon>
        <taxon>Fulvivirgaceae</taxon>
        <taxon>Chryseolinea</taxon>
    </lineage>
</organism>
<proteinExistence type="inferred from homology"/>